<gene>
    <name evidence="2" type="ORF">SNAT2548_LOCUS10488</name>
</gene>
<dbReference type="AlphaFoldDB" id="A0A812L3L6"/>
<evidence type="ECO:0000256" key="1">
    <source>
        <dbReference type="SAM" id="MobiDB-lite"/>
    </source>
</evidence>
<comment type="caution">
    <text evidence="2">The sequence shown here is derived from an EMBL/GenBank/DDBJ whole genome shotgun (WGS) entry which is preliminary data.</text>
</comment>
<protein>
    <submittedName>
        <fullName evidence="2">Uncharacterized protein</fullName>
    </submittedName>
</protein>
<name>A0A812L3L6_9DINO</name>
<sequence>MPYASPSILIQLLLDAKNAAMVQSTAGAAPLPNAERDKIVKEFVKKVKPDVRRQLFHRSQKTYKVTIENMLEFQTALLEPWRAAAESEVERLCLAPLQKAQDELRQSMEEHNRQRERGARRRKESSKVDFSFAPKLAEVLKNINTFRTDDASAPEEAERCEQICQEIRATLKEIEKKR</sequence>
<evidence type="ECO:0000313" key="3">
    <source>
        <dbReference type="Proteomes" id="UP000604046"/>
    </source>
</evidence>
<proteinExistence type="predicted"/>
<evidence type="ECO:0000313" key="2">
    <source>
        <dbReference type="EMBL" id="CAE7238454.1"/>
    </source>
</evidence>
<dbReference type="Proteomes" id="UP000604046">
    <property type="component" value="Unassembled WGS sequence"/>
</dbReference>
<accession>A0A812L3L6</accession>
<reference evidence="2" key="1">
    <citation type="submission" date="2021-02" db="EMBL/GenBank/DDBJ databases">
        <authorList>
            <person name="Dougan E. K."/>
            <person name="Rhodes N."/>
            <person name="Thang M."/>
            <person name="Chan C."/>
        </authorList>
    </citation>
    <scope>NUCLEOTIDE SEQUENCE</scope>
</reference>
<organism evidence="2 3">
    <name type="scientific">Symbiodinium natans</name>
    <dbReference type="NCBI Taxonomy" id="878477"/>
    <lineage>
        <taxon>Eukaryota</taxon>
        <taxon>Sar</taxon>
        <taxon>Alveolata</taxon>
        <taxon>Dinophyceae</taxon>
        <taxon>Suessiales</taxon>
        <taxon>Symbiodiniaceae</taxon>
        <taxon>Symbiodinium</taxon>
    </lineage>
</organism>
<feature type="compositionally biased region" description="Basic and acidic residues" evidence="1">
    <location>
        <begin position="103"/>
        <end position="117"/>
    </location>
</feature>
<dbReference type="OrthoDB" id="10599004at2759"/>
<feature type="region of interest" description="Disordered" evidence="1">
    <location>
        <begin position="103"/>
        <end position="127"/>
    </location>
</feature>
<dbReference type="EMBL" id="CAJNDS010000868">
    <property type="protein sequence ID" value="CAE7238454.1"/>
    <property type="molecule type" value="Genomic_DNA"/>
</dbReference>
<keyword evidence="3" id="KW-1185">Reference proteome</keyword>